<dbReference type="OrthoDB" id="1123500at2"/>
<organism evidence="3 4">
    <name type="scientific">Pontixanthobacter gangjinensis</name>
    <dbReference type="NCBI Taxonomy" id="1028742"/>
    <lineage>
        <taxon>Bacteria</taxon>
        <taxon>Pseudomonadati</taxon>
        <taxon>Pseudomonadota</taxon>
        <taxon>Alphaproteobacteria</taxon>
        <taxon>Sphingomonadales</taxon>
        <taxon>Erythrobacteraceae</taxon>
        <taxon>Pontixanthobacter</taxon>
    </lineage>
</organism>
<name>A0A6I4SMX1_9SPHN</name>
<evidence type="ECO:0000313" key="3">
    <source>
        <dbReference type="EMBL" id="MXO57241.1"/>
    </source>
</evidence>
<keyword evidence="4" id="KW-1185">Reference proteome</keyword>
<evidence type="ECO:0000256" key="1">
    <source>
        <dbReference type="SAM" id="Phobius"/>
    </source>
</evidence>
<keyword evidence="1" id="KW-1133">Transmembrane helix</keyword>
<dbReference type="Pfam" id="PF09851">
    <property type="entry name" value="SHOCT"/>
    <property type="match status" value="1"/>
</dbReference>
<keyword evidence="1" id="KW-0472">Membrane</keyword>
<dbReference type="InterPro" id="IPR018649">
    <property type="entry name" value="SHOCT"/>
</dbReference>
<evidence type="ECO:0000313" key="4">
    <source>
        <dbReference type="Proteomes" id="UP000468943"/>
    </source>
</evidence>
<proteinExistence type="predicted"/>
<dbReference type="Proteomes" id="UP000468943">
    <property type="component" value="Unassembled WGS sequence"/>
</dbReference>
<sequence>MLNQGTALLLFVSARVHQVEGWHMHDGSHAFGHSWGCGASLVHTLLGLLVLAAIIITTILLTRRLGSSRAEKSNGKVAMDRLDERYANGEIDREEYLQRKKDILER</sequence>
<feature type="transmembrane region" description="Helical" evidence="1">
    <location>
        <begin position="42"/>
        <end position="62"/>
    </location>
</feature>
<dbReference type="RefSeq" id="WP_160598350.1">
    <property type="nucleotide sequence ID" value="NZ_WTYS01000001.1"/>
</dbReference>
<evidence type="ECO:0000259" key="2">
    <source>
        <dbReference type="Pfam" id="PF09851"/>
    </source>
</evidence>
<protein>
    <recommendedName>
        <fullName evidence="2">SHOCT domain-containing protein</fullName>
    </recommendedName>
</protein>
<dbReference type="EMBL" id="WTYS01000001">
    <property type="protein sequence ID" value="MXO57241.1"/>
    <property type="molecule type" value="Genomic_DNA"/>
</dbReference>
<accession>A0A6I4SMX1</accession>
<dbReference type="AlphaFoldDB" id="A0A6I4SMX1"/>
<reference evidence="3 4" key="1">
    <citation type="submission" date="2019-12" db="EMBL/GenBank/DDBJ databases">
        <title>Genomic-based taxomic classification of the family Erythrobacteraceae.</title>
        <authorList>
            <person name="Xu L."/>
        </authorList>
    </citation>
    <scope>NUCLEOTIDE SEQUENCE [LARGE SCALE GENOMIC DNA]</scope>
    <source>
        <strain evidence="3 4">JCM 17802</strain>
    </source>
</reference>
<gene>
    <name evidence="3" type="ORF">GRI36_10140</name>
</gene>
<keyword evidence="1" id="KW-0812">Transmembrane</keyword>
<comment type="caution">
    <text evidence="3">The sequence shown here is derived from an EMBL/GenBank/DDBJ whole genome shotgun (WGS) entry which is preliminary data.</text>
</comment>
<feature type="domain" description="SHOCT" evidence="2">
    <location>
        <begin position="78"/>
        <end position="104"/>
    </location>
</feature>